<proteinExistence type="predicted"/>
<reference evidence="2 3" key="2">
    <citation type="submission" date="2018-12" db="EMBL/GenBank/DDBJ databases">
        <title>Rhizobacter gummiphilus sp. nov., a rubber-degrading bacterium isolated from the soil of a botanical garden in Japan.</title>
        <authorList>
            <person name="Shunsuke S.S."/>
        </authorList>
    </citation>
    <scope>NUCLEOTIDE SEQUENCE [LARGE SCALE GENOMIC DNA]</scope>
    <source>
        <strain evidence="2 3">S-16</strain>
    </source>
</reference>
<evidence type="ECO:0000313" key="2">
    <source>
        <dbReference type="EMBL" id="RQP24988.1"/>
    </source>
</evidence>
<dbReference type="Pfam" id="PF17765">
    <property type="entry name" value="MLTR_LBD"/>
    <property type="match status" value="1"/>
</dbReference>
<dbReference type="AlphaFoldDB" id="A0A3N7HRU2"/>
<dbReference type="PANTHER" id="PTHR35010">
    <property type="entry name" value="BLL4672 PROTEIN-RELATED"/>
    <property type="match status" value="1"/>
</dbReference>
<feature type="domain" description="HTH cro/C1-type" evidence="1">
    <location>
        <begin position="20"/>
        <end position="74"/>
    </location>
</feature>
<gene>
    <name evidence="2" type="ORF">DZC73_09005</name>
</gene>
<evidence type="ECO:0000313" key="3">
    <source>
        <dbReference type="Proteomes" id="UP000267464"/>
    </source>
</evidence>
<dbReference type="Gene3D" id="1.10.260.40">
    <property type="entry name" value="lambda repressor-like DNA-binding domains"/>
    <property type="match status" value="1"/>
</dbReference>
<sequence length="273" mass="30183">MRPMHTTPMSTPLPSFGHALRQWRGQRRLTQLDLSLQAGVSARHLSFVETGRASPSREMVLRLAHCLSVPMRERNAWLVAAGFAPMYRERSLDDPALADAMRSVQRLLDAQSPFPAMAMDRHWNVVASNVATQRVLSGGSPSLLASPNVMRLCHHPEGLAPRIANLSQVRENHALRLAQQLQASHDPVLADMLEELRRYPLPAARQTQRMDGEHTGIVAPFQLESDEGLLSFFTTSAVFGSVADITLSELAVESFLPADEATAQAVRRIVLED</sequence>
<dbReference type="Proteomes" id="UP000267464">
    <property type="component" value="Unassembled WGS sequence"/>
</dbReference>
<dbReference type="GO" id="GO:0003677">
    <property type="term" value="F:DNA binding"/>
    <property type="evidence" value="ECO:0007669"/>
    <property type="project" value="InterPro"/>
</dbReference>
<dbReference type="EMBL" id="QUSW01000002">
    <property type="protein sequence ID" value="RQP24988.1"/>
    <property type="molecule type" value="Genomic_DNA"/>
</dbReference>
<dbReference type="Pfam" id="PF13560">
    <property type="entry name" value="HTH_31"/>
    <property type="match status" value="1"/>
</dbReference>
<comment type="caution">
    <text evidence="2">The sequence shown here is derived from an EMBL/GenBank/DDBJ whole genome shotgun (WGS) entry which is preliminary data.</text>
</comment>
<dbReference type="InterPro" id="IPR010982">
    <property type="entry name" value="Lambda_DNA-bd_dom_sf"/>
</dbReference>
<protein>
    <submittedName>
        <fullName evidence="2">XRE family transcriptional regulator</fullName>
    </submittedName>
</protein>
<dbReference type="SUPFAM" id="SSF47413">
    <property type="entry name" value="lambda repressor-like DNA-binding domains"/>
    <property type="match status" value="1"/>
</dbReference>
<keyword evidence="3" id="KW-1185">Reference proteome</keyword>
<organism evidence="2 3">
    <name type="scientific">Piscinibacter terrae</name>
    <dbReference type="NCBI Taxonomy" id="2496871"/>
    <lineage>
        <taxon>Bacteria</taxon>
        <taxon>Pseudomonadati</taxon>
        <taxon>Pseudomonadota</taxon>
        <taxon>Betaproteobacteria</taxon>
        <taxon>Burkholderiales</taxon>
        <taxon>Sphaerotilaceae</taxon>
        <taxon>Piscinibacter</taxon>
    </lineage>
</organism>
<dbReference type="PANTHER" id="PTHR35010:SF4">
    <property type="entry name" value="BLL5781 PROTEIN"/>
    <property type="match status" value="1"/>
</dbReference>
<dbReference type="Gene3D" id="3.30.450.180">
    <property type="match status" value="1"/>
</dbReference>
<accession>A0A3N7HRU2</accession>
<dbReference type="OrthoDB" id="2959414at2"/>
<dbReference type="InterPro" id="IPR041413">
    <property type="entry name" value="MLTR_LBD"/>
</dbReference>
<dbReference type="CDD" id="cd00093">
    <property type="entry name" value="HTH_XRE"/>
    <property type="match status" value="1"/>
</dbReference>
<reference evidence="2 3" key="1">
    <citation type="submission" date="2018-08" db="EMBL/GenBank/DDBJ databases">
        <authorList>
            <person name="Khan S.A."/>
            <person name="Jeon C.O."/>
            <person name="Chun B.H."/>
            <person name="Jeong S.E."/>
        </authorList>
    </citation>
    <scope>NUCLEOTIDE SEQUENCE [LARGE SCALE GENOMIC DNA]</scope>
    <source>
        <strain evidence="2 3">S-16</strain>
    </source>
</reference>
<dbReference type="InterPro" id="IPR001387">
    <property type="entry name" value="Cro/C1-type_HTH"/>
</dbReference>
<dbReference type="PROSITE" id="PS50943">
    <property type="entry name" value="HTH_CROC1"/>
    <property type="match status" value="1"/>
</dbReference>
<dbReference type="SMART" id="SM00530">
    <property type="entry name" value="HTH_XRE"/>
    <property type="match status" value="1"/>
</dbReference>
<name>A0A3N7HRU2_9BURK</name>
<evidence type="ECO:0000259" key="1">
    <source>
        <dbReference type="PROSITE" id="PS50943"/>
    </source>
</evidence>